<dbReference type="VEuPathDB" id="FungiDB:CH63R_10969"/>
<dbReference type="InterPro" id="IPR002222">
    <property type="entry name" value="Ribosomal_uS19"/>
</dbReference>
<keyword evidence="2 4" id="KW-0689">Ribosomal protein</keyword>
<evidence type="ECO:0000313" key="7">
    <source>
        <dbReference type="Proteomes" id="UP000092177"/>
    </source>
</evidence>
<feature type="region of interest" description="Disordered" evidence="5">
    <location>
        <begin position="28"/>
        <end position="58"/>
    </location>
</feature>
<keyword evidence="7" id="KW-1185">Reference proteome</keyword>
<dbReference type="KEGG" id="chig:CH63R_10969"/>
<dbReference type="GeneID" id="28870050"/>
<dbReference type="GO" id="GO:0000028">
    <property type="term" value="P:ribosomal small subunit assembly"/>
    <property type="evidence" value="ECO:0007669"/>
    <property type="project" value="TreeGrafter"/>
</dbReference>
<dbReference type="Proteomes" id="UP000092177">
    <property type="component" value="Unassembled WGS sequence"/>
</dbReference>
<gene>
    <name evidence="6" type="ORF">CH63R_10969</name>
</gene>
<dbReference type="RefSeq" id="XP_018155367.1">
    <property type="nucleotide sequence ID" value="XM_018305943.1"/>
</dbReference>
<dbReference type="Pfam" id="PF00203">
    <property type="entry name" value="Ribosomal_S19"/>
    <property type="match status" value="1"/>
</dbReference>
<evidence type="ECO:0000256" key="4">
    <source>
        <dbReference type="RuleBase" id="RU003485"/>
    </source>
</evidence>
<name>A0A1B7Y496_COLHI</name>
<dbReference type="AlphaFoldDB" id="A0A1B7Y496"/>
<dbReference type="PANTHER" id="PTHR11880:SF8">
    <property type="entry name" value="SMALL RIBOSOMAL SUBUNIT PROTEIN US19M"/>
    <property type="match status" value="1"/>
</dbReference>
<sequence>MDTKQSVEYVLLLTHSIPNQIRCSEVLRGSGTVDGSGPGGEHRVGSARSTGSSRDTDKFWKLGNSSRVALEKEHQKARLPDRRQGHHIVKNRKEVFAKMQPTRALLKRSVWKGPHIVPLPIVRPQPGQKVVPIRTQARSATILPNFVGLKFQVYNGKAYIDVTITEDMVGHKLGEFSPTRKPFIWTRL</sequence>
<dbReference type="InterPro" id="IPR020934">
    <property type="entry name" value="Ribosomal_uS19_CS"/>
</dbReference>
<dbReference type="GO" id="GO:0003723">
    <property type="term" value="F:RNA binding"/>
    <property type="evidence" value="ECO:0007669"/>
    <property type="project" value="InterPro"/>
</dbReference>
<keyword evidence="3 4" id="KW-0687">Ribonucleoprotein</keyword>
<dbReference type="PROSITE" id="PS00323">
    <property type="entry name" value="RIBOSOMAL_S19"/>
    <property type="match status" value="1"/>
</dbReference>
<dbReference type="EMBL" id="LTAN01000007">
    <property type="protein sequence ID" value="OBR06849.1"/>
    <property type="molecule type" value="Genomic_DNA"/>
</dbReference>
<dbReference type="InterPro" id="IPR023575">
    <property type="entry name" value="Ribosomal_uS19_SF"/>
</dbReference>
<dbReference type="PRINTS" id="PR00975">
    <property type="entry name" value="RIBOSOMALS19"/>
</dbReference>
<dbReference type="SUPFAM" id="SSF54570">
    <property type="entry name" value="Ribosomal protein S19"/>
    <property type="match status" value="1"/>
</dbReference>
<dbReference type="PANTHER" id="PTHR11880">
    <property type="entry name" value="RIBOSOMAL PROTEIN S19P FAMILY MEMBER"/>
    <property type="match status" value="1"/>
</dbReference>
<evidence type="ECO:0000256" key="3">
    <source>
        <dbReference type="ARBA" id="ARBA00023274"/>
    </source>
</evidence>
<dbReference type="OrthoDB" id="2043at2759"/>
<evidence type="ECO:0000313" key="6">
    <source>
        <dbReference type="EMBL" id="OBR06849.1"/>
    </source>
</evidence>
<dbReference type="GO" id="GO:0006412">
    <property type="term" value="P:translation"/>
    <property type="evidence" value="ECO:0007669"/>
    <property type="project" value="InterPro"/>
</dbReference>
<comment type="similarity">
    <text evidence="1 4">Belongs to the universal ribosomal protein uS19 family.</text>
</comment>
<comment type="caution">
    <text evidence="6">The sequence shown here is derived from an EMBL/GenBank/DDBJ whole genome shotgun (WGS) entry which is preliminary data.</text>
</comment>
<accession>A0A1B7Y496</accession>
<dbReference type="HAMAP" id="MF_00531">
    <property type="entry name" value="Ribosomal_uS19"/>
    <property type="match status" value="1"/>
</dbReference>
<evidence type="ECO:0000256" key="1">
    <source>
        <dbReference type="ARBA" id="ARBA00007345"/>
    </source>
</evidence>
<reference evidence="7" key="1">
    <citation type="journal article" date="2017" name="BMC Genomics">
        <title>Gapless genome assembly of Colletotrichum higginsianum reveals chromosome structure and association of transposable elements with secondary metabolite gene clusters.</title>
        <authorList>
            <person name="Dallery J.-F."/>
            <person name="Lapalu N."/>
            <person name="Zampounis A."/>
            <person name="Pigne S."/>
            <person name="Luyten I."/>
            <person name="Amselem J."/>
            <person name="Wittenberg A.H.J."/>
            <person name="Zhou S."/>
            <person name="de Queiroz M.V."/>
            <person name="Robin G.P."/>
            <person name="Auger A."/>
            <person name="Hainaut M."/>
            <person name="Henrissat B."/>
            <person name="Kim K.-T."/>
            <person name="Lee Y.-H."/>
            <person name="Lespinet O."/>
            <person name="Schwartz D.C."/>
            <person name="Thon M.R."/>
            <person name="O'Connell R.J."/>
        </authorList>
    </citation>
    <scope>NUCLEOTIDE SEQUENCE [LARGE SCALE GENOMIC DNA]</scope>
    <source>
        <strain evidence="7">IMI 349063</strain>
    </source>
</reference>
<dbReference type="GO" id="GO:0005763">
    <property type="term" value="C:mitochondrial small ribosomal subunit"/>
    <property type="evidence" value="ECO:0007669"/>
    <property type="project" value="TreeGrafter"/>
</dbReference>
<evidence type="ECO:0000256" key="5">
    <source>
        <dbReference type="SAM" id="MobiDB-lite"/>
    </source>
</evidence>
<protein>
    <submittedName>
        <fullName evidence="6">37S ribosomal protein S19</fullName>
    </submittedName>
</protein>
<evidence type="ECO:0000256" key="2">
    <source>
        <dbReference type="ARBA" id="ARBA00022980"/>
    </source>
</evidence>
<dbReference type="Gene3D" id="3.30.860.10">
    <property type="entry name" value="30s Ribosomal Protein S19, Chain A"/>
    <property type="match status" value="1"/>
</dbReference>
<dbReference type="GO" id="GO:0003735">
    <property type="term" value="F:structural constituent of ribosome"/>
    <property type="evidence" value="ECO:0007669"/>
    <property type="project" value="InterPro"/>
</dbReference>
<organism evidence="6 7">
    <name type="scientific">Colletotrichum higginsianum (strain IMI 349063)</name>
    <name type="common">Crucifer anthracnose fungus</name>
    <dbReference type="NCBI Taxonomy" id="759273"/>
    <lineage>
        <taxon>Eukaryota</taxon>
        <taxon>Fungi</taxon>
        <taxon>Dikarya</taxon>
        <taxon>Ascomycota</taxon>
        <taxon>Pezizomycotina</taxon>
        <taxon>Sordariomycetes</taxon>
        <taxon>Hypocreomycetidae</taxon>
        <taxon>Glomerellales</taxon>
        <taxon>Glomerellaceae</taxon>
        <taxon>Colletotrichum</taxon>
        <taxon>Colletotrichum destructivum species complex</taxon>
    </lineage>
</organism>
<proteinExistence type="inferred from homology"/>